<sequence>MSQVEATLRPATAGRRPGRPRRPDIEERVLKAVRELLDSGEPVTVRAVVARSGASRAAVYRRWESLTHLLAAALDHGRGPVWIDPEVPTREAVLGGYFDALQAPDRHLEDRVRLRLRLGLADRELQHVIWQSHVARRRAPLAEALRRGIERGEIRADVDVEATIDAMNGLFYYQAVVRGAPLNDPATRVRCAAALDLIWRGIAA</sequence>
<evidence type="ECO:0000256" key="3">
    <source>
        <dbReference type="ARBA" id="ARBA00023163"/>
    </source>
</evidence>
<accession>A0A9X2GG96</accession>
<reference evidence="6" key="1">
    <citation type="submission" date="2022-06" db="EMBL/GenBank/DDBJ databases">
        <title>Sequencing the genomes of 1000 actinobacteria strains.</title>
        <authorList>
            <person name="Klenk H.-P."/>
        </authorList>
    </citation>
    <scope>NUCLEOTIDE SEQUENCE</scope>
    <source>
        <strain evidence="6">DSM 46694</strain>
    </source>
</reference>
<dbReference type="EMBL" id="JAMZEB010000002">
    <property type="protein sequence ID" value="MCP2358341.1"/>
    <property type="molecule type" value="Genomic_DNA"/>
</dbReference>
<evidence type="ECO:0000313" key="6">
    <source>
        <dbReference type="EMBL" id="MCP2358341.1"/>
    </source>
</evidence>
<evidence type="ECO:0000259" key="5">
    <source>
        <dbReference type="Pfam" id="PF16859"/>
    </source>
</evidence>
<organism evidence="6 7">
    <name type="scientific">Nonomuraea thailandensis</name>
    <dbReference type="NCBI Taxonomy" id="1188745"/>
    <lineage>
        <taxon>Bacteria</taxon>
        <taxon>Bacillati</taxon>
        <taxon>Actinomycetota</taxon>
        <taxon>Actinomycetes</taxon>
        <taxon>Streptosporangiales</taxon>
        <taxon>Streptosporangiaceae</taxon>
        <taxon>Nonomuraea</taxon>
    </lineage>
</organism>
<evidence type="ECO:0000256" key="4">
    <source>
        <dbReference type="SAM" id="MobiDB-lite"/>
    </source>
</evidence>
<dbReference type="AlphaFoldDB" id="A0A9X2GG96"/>
<protein>
    <submittedName>
        <fullName evidence="6">AcrR family transcriptional regulator</fullName>
    </submittedName>
</protein>
<dbReference type="InterPro" id="IPR011075">
    <property type="entry name" value="TetR_C"/>
</dbReference>
<dbReference type="InterPro" id="IPR050109">
    <property type="entry name" value="HTH-type_TetR-like_transc_reg"/>
</dbReference>
<feature type="region of interest" description="Disordered" evidence="4">
    <location>
        <begin position="1"/>
        <end position="23"/>
    </location>
</feature>
<feature type="domain" description="Tetracyclin repressor-like C-terminal" evidence="5">
    <location>
        <begin position="119"/>
        <end position="185"/>
    </location>
</feature>
<evidence type="ECO:0000256" key="1">
    <source>
        <dbReference type="ARBA" id="ARBA00023015"/>
    </source>
</evidence>
<dbReference type="GO" id="GO:0000976">
    <property type="term" value="F:transcription cis-regulatory region binding"/>
    <property type="evidence" value="ECO:0007669"/>
    <property type="project" value="TreeGrafter"/>
</dbReference>
<dbReference type="SUPFAM" id="SSF48498">
    <property type="entry name" value="Tetracyclin repressor-like, C-terminal domain"/>
    <property type="match status" value="1"/>
</dbReference>
<dbReference type="Pfam" id="PF16859">
    <property type="entry name" value="TetR_C_11"/>
    <property type="match status" value="1"/>
</dbReference>
<dbReference type="InterPro" id="IPR036271">
    <property type="entry name" value="Tet_transcr_reg_TetR-rel_C_sf"/>
</dbReference>
<dbReference type="RefSeq" id="WP_253745414.1">
    <property type="nucleotide sequence ID" value="NZ_BAABKA010000043.1"/>
</dbReference>
<keyword evidence="1" id="KW-0805">Transcription regulation</keyword>
<evidence type="ECO:0000313" key="7">
    <source>
        <dbReference type="Proteomes" id="UP001139648"/>
    </source>
</evidence>
<gene>
    <name evidence="6" type="ORF">HD597_005361</name>
</gene>
<dbReference type="Proteomes" id="UP001139648">
    <property type="component" value="Unassembled WGS sequence"/>
</dbReference>
<name>A0A9X2GG96_9ACTN</name>
<dbReference type="PANTHER" id="PTHR30055:SF148">
    <property type="entry name" value="TETR-FAMILY TRANSCRIPTIONAL REGULATOR"/>
    <property type="match status" value="1"/>
</dbReference>
<comment type="caution">
    <text evidence="6">The sequence shown here is derived from an EMBL/GenBank/DDBJ whole genome shotgun (WGS) entry which is preliminary data.</text>
</comment>
<keyword evidence="7" id="KW-1185">Reference proteome</keyword>
<dbReference type="InterPro" id="IPR009057">
    <property type="entry name" value="Homeodomain-like_sf"/>
</dbReference>
<keyword evidence="2" id="KW-0238">DNA-binding</keyword>
<dbReference type="PANTHER" id="PTHR30055">
    <property type="entry name" value="HTH-TYPE TRANSCRIPTIONAL REGULATOR RUTR"/>
    <property type="match status" value="1"/>
</dbReference>
<dbReference type="SUPFAM" id="SSF46689">
    <property type="entry name" value="Homeodomain-like"/>
    <property type="match status" value="1"/>
</dbReference>
<proteinExistence type="predicted"/>
<keyword evidence="3" id="KW-0804">Transcription</keyword>
<evidence type="ECO:0000256" key="2">
    <source>
        <dbReference type="ARBA" id="ARBA00023125"/>
    </source>
</evidence>
<dbReference type="GO" id="GO:0003700">
    <property type="term" value="F:DNA-binding transcription factor activity"/>
    <property type="evidence" value="ECO:0007669"/>
    <property type="project" value="TreeGrafter"/>
</dbReference>
<dbReference type="Gene3D" id="1.10.10.60">
    <property type="entry name" value="Homeodomain-like"/>
    <property type="match status" value="1"/>
</dbReference>
<dbReference type="Gene3D" id="1.10.357.10">
    <property type="entry name" value="Tetracycline Repressor, domain 2"/>
    <property type="match status" value="1"/>
</dbReference>